<accession>A0A7J7HB29</accession>
<keyword evidence="2" id="KW-1185">Reference proteome</keyword>
<evidence type="ECO:0000313" key="2">
    <source>
        <dbReference type="Proteomes" id="UP000593564"/>
    </source>
</evidence>
<dbReference type="PANTHER" id="PTHR47801">
    <property type="entry name" value="OS05G0145600 PROTEIN"/>
    <property type="match status" value="1"/>
</dbReference>
<gene>
    <name evidence="1" type="ORF">HYC85_012133</name>
</gene>
<sequence>MYAIVRDMTAAGLGLNKFCYAGLIAAHKNKTPITYDTATKIIISLVPKSFITFPFLEKIIELVEQSKGWSSVEGSRDNVENFMMGISEEELYNTPTAEYIHRRSGFLHRELTVYHVAFYACANLRNVEVPSQILCS</sequence>
<protein>
    <submittedName>
        <fullName evidence="1">Uncharacterized protein</fullName>
    </submittedName>
</protein>
<reference evidence="1 2" key="2">
    <citation type="submission" date="2020-07" db="EMBL/GenBank/DDBJ databases">
        <title>Genome assembly of wild tea tree DASZ reveals pedigree and selection history of tea varieties.</title>
        <authorList>
            <person name="Zhang W."/>
        </authorList>
    </citation>
    <scope>NUCLEOTIDE SEQUENCE [LARGE SCALE GENOMIC DNA]</scope>
    <source>
        <strain evidence="2">cv. G240</strain>
        <tissue evidence="1">Leaf</tissue>
    </source>
</reference>
<dbReference type="PANTHER" id="PTHR47801:SF1">
    <property type="entry name" value="OS05G0145600 PROTEIN"/>
    <property type="match status" value="1"/>
</dbReference>
<dbReference type="Proteomes" id="UP000593564">
    <property type="component" value="Unassembled WGS sequence"/>
</dbReference>
<comment type="caution">
    <text evidence="1">The sequence shown here is derived from an EMBL/GenBank/DDBJ whole genome shotgun (WGS) entry which is preliminary data.</text>
</comment>
<name>A0A7J7HB29_CAMSI</name>
<dbReference type="GO" id="GO:0005739">
    <property type="term" value="C:mitochondrion"/>
    <property type="evidence" value="ECO:0007669"/>
    <property type="project" value="TreeGrafter"/>
</dbReference>
<reference evidence="2" key="1">
    <citation type="journal article" date="2020" name="Nat. Commun.">
        <title>Genome assembly of wild tea tree DASZ reveals pedigree and selection history of tea varieties.</title>
        <authorList>
            <person name="Zhang W."/>
            <person name="Zhang Y."/>
            <person name="Qiu H."/>
            <person name="Guo Y."/>
            <person name="Wan H."/>
            <person name="Zhang X."/>
            <person name="Scossa F."/>
            <person name="Alseekh S."/>
            <person name="Zhang Q."/>
            <person name="Wang P."/>
            <person name="Xu L."/>
            <person name="Schmidt M.H."/>
            <person name="Jia X."/>
            <person name="Li D."/>
            <person name="Zhu A."/>
            <person name="Guo F."/>
            <person name="Chen W."/>
            <person name="Ni D."/>
            <person name="Usadel B."/>
            <person name="Fernie A.R."/>
            <person name="Wen W."/>
        </authorList>
    </citation>
    <scope>NUCLEOTIDE SEQUENCE [LARGE SCALE GENOMIC DNA]</scope>
    <source>
        <strain evidence="2">cv. G240</strain>
    </source>
</reference>
<dbReference type="EMBL" id="JACBKZ010000005">
    <property type="protein sequence ID" value="KAF5950140.1"/>
    <property type="molecule type" value="Genomic_DNA"/>
</dbReference>
<proteinExistence type="predicted"/>
<dbReference type="AlphaFoldDB" id="A0A7J7HB29"/>
<evidence type="ECO:0000313" key="1">
    <source>
        <dbReference type="EMBL" id="KAF5950140.1"/>
    </source>
</evidence>
<organism evidence="1 2">
    <name type="scientific">Camellia sinensis</name>
    <name type="common">Tea plant</name>
    <name type="synonym">Thea sinensis</name>
    <dbReference type="NCBI Taxonomy" id="4442"/>
    <lineage>
        <taxon>Eukaryota</taxon>
        <taxon>Viridiplantae</taxon>
        <taxon>Streptophyta</taxon>
        <taxon>Embryophyta</taxon>
        <taxon>Tracheophyta</taxon>
        <taxon>Spermatophyta</taxon>
        <taxon>Magnoliopsida</taxon>
        <taxon>eudicotyledons</taxon>
        <taxon>Gunneridae</taxon>
        <taxon>Pentapetalae</taxon>
        <taxon>asterids</taxon>
        <taxon>Ericales</taxon>
        <taxon>Theaceae</taxon>
        <taxon>Camellia</taxon>
    </lineage>
</organism>